<feature type="compositionally biased region" description="Low complexity" evidence="7">
    <location>
        <begin position="998"/>
        <end position="1009"/>
    </location>
</feature>
<keyword evidence="4 11" id="KW-0347">Helicase</keyword>
<dbReference type="Pfam" id="PF00271">
    <property type="entry name" value="Helicase_C"/>
    <property type="match status" value="1"/>
</dbReference>
<dbReference type="EMBL" id="AEJB01000083">
    <property type="protein sequence ID" value="ELP70363.1"/>
    <property type="molecule type" value="Genomic_DNA"/>
</dbReference>
<feature type="compositionally biased region" description="Low complexity" evidence="7">
    <location>
        <begin position="567"/>
        <end position="586"/>
    </location>
</feature>
<dbReference type="InterPro" id="IPR011545">
    <property type="entry name" value="DEAD/DEAH_box_helicase_dom"/>
</dbReference>
<feature type="compositionally biased region" description="Polar residues" evidence="7">
    <location>
        <begin position="1025"/>
        <end position="1034"/>
    </location>
</feature>
<dbReference type="CDD" id="cd00268">
    <property type="entry name" value="DEADc"/>
    <property type="match status" value="1"/>
</dbReference>
<feature type="region of interest" description="Disordered" evidence="7">
    <location>
        <begin position="1"/>
        <end position="21"/>
    </location>
</feature>
<evidence type="ECO:0000256" key="5">
    <source>
        <dbReference type="ARBA" id="ARBA00022840"/>
    </source>
</evidence>
<feature type="compositionally biased region" description="Gly residues" evidence="7">
    <location>
        <begin position="460"/>
        <end position="474"/>
    </location>
</feature>
<dbReference type="PANTHER" id="PTHR47963">
    <property type="entry name" value="DEAD-BOX ATP-DEPENDENT RNA HELICASE 47, MITOCHONDRIAL"/>
    <property type="match status" value="1"/>
</dbReference>
<evidence type="ECO:0000256" key="3">
    <source>
        <dbReference type="ARBA" id="ARBA00022801"/>
    </source>
</evidence>
<feature type="region of interest" description="Disordered" evidence="7">
    <location>
        <begin position="732"/>
        <end position="964"/>
    </location>
</feature>
<dbReference type="SUPFAM" id="SSF52540">
    <property type="entry name" value="P-loop containing nucleoside triphosphate hydrolases"/>
    <property type="match status" value="1"/>
</dbReference>
<dbReference type="GO" id="GO:0009409">
    <property type="term" value="P:response to cold"/>
    <property type="evidence" value="ECO:0007669"/>
    <property type="project" value="TreeGrafter"/>
</dbReference>
<dbReference type="InterPro" id="IPR050547">
    <property type="entry name" value="DEAD_box_RNA_helicases"/>
</dbReference>
<dbReference type="InterPro" id="IPR001650">
    <property type="entry name" value="Helicase_C-like"/>
</dbReference>
<feature type="compositionally biased region" description="Low complexity" evidence="7">
    <location>
        <begin position="776"/>
        <end position="786"/>
    </location>
</feature>
<evidence type="ECO:0000256" key="1">
    <source>
        <dbReference type="ARBA" id="ARBA00012552"/>
    </source>
</evidence>
<dbReference type="Gene3D" id="3.40.50.300">
    <property type="entry name" value="P-loop containing nucleotide triphosphate hydrolases"/>
    <property type="match status" value="2"/>
</dbReference>
<feature type="compositionally biased region" description="Low complexity" evidence="7">
    <location>
        <begin position="475"/>
        <end position="491"/>
    </location>
</feature>
<feature type="compositionally biased region" description="Low complexity" evidence="7">
    <location>
        <begin position="797"/>
        <end position="815"/>
    </location>
</feature>
<dbReference type="EC" id="3.6.4.13" evidence="1"/>
<evidence type="ECO:0000259" key="9">
    <source>
        <dbReference type="PROSITE" id="PS51194"/>
    </source>
</evidence>
<comment type="caution">
    <text evidence="11">The sequence shown here is derived from an EMBL/GenBank/DDBJ whole genome shotgun (WGS) entry which is preliminary data.</text>
</comment>
<feature type="compositionally biased region" description="Low complexity" evidence="7">
    <location>
        <begin position="598"/>
        <end position="614"/>
    </location>
</feature>
<evidence type="ECO:0000256" key="2">
    <source>
        <dbReference type="ARBA" id="ARBA00022741"/>
    </source>
</evidence>
<evidence type="ECO:0000256" key="7">
    <source>
        <dbReference type="SAM" id="MobiDB-lite"/>
    </source>
</evidence>
<dbReference type="SMART" id="SM00490">
    <property type="entry name" value="HELICc"/>
    <property type="match status" value="1"/>
</dbReference>
<evidence type="ECO:0000313" key="12">
    <source>
        <dbReference type="Proteomes" id="UP000010931"/>
    </source>
</evidence>
<protein>
    <recommendedName>
        <fullName evidence="1">RNA helicase</fullName>
        <ecNumber evidence="1">3.6.4.13</ecNumber>
    </recommendedName>
</protein>
<gene>
    <name evidence="11" type="ORF">STRTUCAR8_07280</name>
</gene>
<dbReference type="SMART" id="SM00487">
    <property type="entry name" value="DEXDc"/>
    <property type="match status" value="1"/>
</dbReference>
<feature type="compositionally biased region" description="Low complexity" evidence="7">
    <location>
        <begin position="509"/>
        <end position="530"/>
    </location>
</feature>
<dbReference type="InterPro" id="IPR014014">
    <property type="entry name" value="RNA_helicase_DEAD_Q_motif"/>
</dbReference>
<dbReference type="GO" id="GO:0033592">
    <property type="term" value="F:RNA strand annealing activity"/>
    <property type="evidence" value="ECO:0007669"/>
    <property type="project" value="TreeGrafter"/>
</dbReference>
<feature type="short sequence motif" description="Q motif" evidence="6">
    <location>
        <begin position="36"/>
        <end position="64"/>
    </location>
</feature>
<dbReference type="GO" id="GO:0005524">
    <property type="term" value="F:ATP binding"/>
    <property type="evidence" value="ECO:0007669"/>
    <property type="project" value="UniProtKB-KW"/>
</dbReference>
<feature type="compositionally biased region" description="Low complexity" evidence="7">
    <location>
        <begin position="909"/>
        <end position="924"/>
    </location>
</feature>
<dbReference type="CDD" id="cd18787">
    <property type="entry name" value="SF2_C_DEAD"/>
    <property type="match status" value="1"/>
</dbReference>
<dbReference type="Proteomes" id="UP000010931">
    <property type="component" value="Unassembled WGS sequence"/>
</dbReference>
<reference evidence="11 12" key="1">
    <citation type="journal article" date="2011" name="Plasmid">
        <title>Streptomyces turgidiscabies Car8 contains a modular pathogenicity island that shares virulence genes with other actinobacterial plant pathogens.</title>
        <authorList>
            <person name="Huguet-Tapia J.C."/>
            <person name="Badger J.H."/>
            <person name="Loria R."/>
            <person name="Pettis G.S."/>
        </authorList>
    </citation>
    <scope>NUCLEOTIDE SEQUENCE [LARGE SCALE GENOMIC DNA]</scope>
    <source>
        <strain evidence="11 12">Car8</strain>
    </source>
</reference>
<feature type="region of interest" description="Disordered" evidence="7">
    <location>
        <begin position="437"/>
        <end position="714"/>
    </location>
</feature>
<dbReference type="GO" id="GO:0016787">
    <property type="term" value="F:hydrolase activity"/>
    <property type="evidence" value="ECO:0007669"/>
    <property type="project" value="UniProtKB-KW"/>
</dbReference>
<keyword evidence="3" id="KW-0378">Hydrolase</keyword>
<feature type="compositionally biased region" description="Basic residues" evidence="7">
    <location>
        <begin position="499"/>
        <end position="508"/>
    </location>
</feature>
<feature type="domain" description="Helicase ATP-binding" evidence="8">
    <location>
        <begin position="67"/>
        <end position="250"/>
    </location>
</feature>
<dbReference type="InterPro" id="IPR000629">
    <property type="entry name" value="RNA-helicase_DEAD-box_CS"/>
</dbReference>
<feature type="domain" description="DEAD-box RNA helicase Q" evidence="10">
    <location>
        <begin position="36"/>
        <end position="64"/>
    </location>
</feature>
<dbReference type="InterPro" id="IPR014001">
    <property type="entry name" value="Helicase_ATP-bd"/>
</dbReference>
<keyword evidence="12" id="KW-1185">Reference proteome</keyword>
<dbReference type="PANTHER" id="PTHR47963:SF8">
    <property type="entry name" value="ATP-DEPENDENT RNA HELICASE DEAD"/>
    <property type="match status" value="1"/>
</dbReference>
<feature type="region of interest" description="Disordered" evidence="7">
    <location>
        <begin position="976"/>
        <end position="1034"/>
    </location>
</feature>
<dbReference type="PROSITE" id="PS51195">
    <property type="entry name" value="Q_MOTIF"/>
    <property type="match status" value="1"/>
</dbReference>
<accession>L7FG21</accession>
<dbReference type="Pfam" id="PF00270">
    <property type="entry name" value="DEAD"/>
    <property type="match status" value="1"/>
</dbReference>
<evidence type="ECO:0000256" key="6">
    <source>
        <dbReference type="PROSITE-ProRule" id="PRU00552"/>
    </source>
</evidence>
<dbReference type="InterPro" id="IPR044742">
    <property type="entry name" value="DEAD/DEAH_RhlB"/>
</dbReference>
<sequence>MPLDPPVGGRSFRHGPDTTPALASHRVHRRGIALTTTFRDLGILPETAEALEAVGIITPFPIQEMTLPVALTGTDVIGQAKTGTGKTLGFGLPLLERVTVPADVEAGRAKPEQLTEAPQALVVVPTRELCQQVTNDLLTAGKVRNVRVLAIYGGRAYEPQVEALKKGVDVIVGTPGRLLDLAGQKKLNLSHIRALVLDEADEMLDLGFLPDVEKIMNMLPARRQTMLFSATMPGAVIGLARRYMSQPTHIRAAAPDDEGKTVANTAQYVYRAHNMDKPELVARILQADGRGLAMVFCRTKRTAADLADQLAQRGFASGAVHGDLGQGAREQALRAFRNGKVDVLVCTDVAARGIDVEGVTHVINYQSPEEEKTYLHRIGRTGRAGAKGIAITLVDWDDIPRWQLINKALELNFNDPPETYSTSPHLFEELSIPAGTKGVLPRSERTRAGLGAEELEDLGETGGRGGPRGRGGRSGHSSGHSSGPAAASAPSAERERPARTPRSRRRTRGGAASDAPTTPATSAAPVTSTGDALAPSEQPTERRTPRRRRRTRGAAAESVPAPTTTFVEPSAEAAVATAEGTAPVAEQPRRRRTRRTAELAPTTPVEAAPVVPEAETPEEQPRRRRTRRTAESAPAAPVEVTPVVTPVVPEAEAPEEQPRRRRTRKTAEPIVDATEVVTETKARRAPRKTAAATATAEAAVDTAEGVEAKPRRTTARKAVAATAPAAEAAVDTVEAVETKPRRRTARKAAEPVAAVVEAAPVTPEPEAAKPRRTRKAAVAAVETAEATETKPRRTTRKAVAATAPAAEAALDTAEAVEAKPRRRTARKAAEPAVVAETVDIPAQPTSAETPEPKRRTTRKATAPAAEAAVDTAEGVEAKPRRRTARKTAEAPAVAEPELTEPKPRRTARKATATAAEAAVDTAEASETKPRRTTARKAVAATAPAAEAALDTAEAVETKPRRRTARKAVEVVADIPAIPAQAADDAEAKPRRRARKAAEPAVVVETAPEAAEAKPRRRATRKATVSAPTTDSVEA</sequence>
<dbReference type="PATRIC" id="fig|698760.3.peg.1000"/>
<evidence type="ECO:0000259" key="8">
    <source>
        <dbReference type="PROSITE" id="PS51192"/>
    </source>
</evidence>
<proteinExistence type="predicted"/>
<organism evidence="11 12">
    <name type="scientific">Streptomyces turgidiscabies (strain Car8)</name>
    <dbReference type="NCBI Taxonomy" id="698760"/>
    <lineage>
        <taxon>Bacteria</taxon>
        <taxon>Bacillati</taxon>
        <taxon>Actinomycetota</taxon>
        <taxon>Actinomycetes</taxon>
        <taxon>Kitasatosporales</taxon>
        <taxon>Streptomycetaceae</taxon>
        <taxon>Streptomyces</taxon>
    </lineage>
</organism>
<dbReference type="PROSITE" id="PS51192">
    <property type="entry name" value="HELICASE_ATP_BIND_1"/>
    <property type="match status" value="1"/>
</dbReference>
<feature type="compositionally biased region" description="Low complexity" evidence="7">
    <location>
        <begin position="688"/>
        <end position="705"/>
    </location>
</feature>
<evidence type="ECO:0000256" key="4">
    <source>
        <dbReference type="ARBA" id="ARBA00022806"/>
    </source>
</evidence>
<dbReference type="GO" id="GO:0003724">
    <property type="term" value="F:RNA helicase activity"/>
    <property type="evidence" value="ECO:0007669"/>
    <property type="project" value="UniProtKB-EC"/>
</dbReference>
<dbReference type="PROSITE" id="PS51194">
    <property type="entry name" value="HELICASE_CTER"/>
    <property type="match status" value="1"/>
</dbReference>
<evidence type="ECO:0000259" key="10">
    <source>
        <dbReference type="PROSITE" id="PS51195"/>
    </source>
</evidence>
<feature type="compositionally biased region" description="Low complexity" evidence="7">
    <location>
        <begin position="631"/>
        <end position="651"/>
    </location>
</feature>
<evidence type="ECO:0000313" key="11">
    <source>
        <dbReference type="EMBL" id="ELP70363.1"/>
    </source>
</evidence>
<feature type="compositionally biased region" description="Low complexity" evidence="7">
    <location>
        <begin position="935"/>
        <end position="954"/>
    </location>
</feature>
<dbReference type="GO" id="GO:0005840">
    <property type="term" value="C:ribosome"/>
    <property type="evidence" value="ECO:0007669"/>
    <property type="project" value="TreeGrafter"/>
</dbReference>
<keyword evidence="2" id="KW-0547">Nucleotide-binding</keyword>
<feature type="domain" description="Helicase C-terminal" evidence="9">
    <location>
        <begin position="279"/>
        <end position="431"/>
    </location>
</feature>
<name>L7FG21_STRT8</name>
<dbReference type="STRING" id="85558.T45_01798"/>
<keyword evidence="5" id="KW-0067">ATP-binding</keyword>
<feature type="compositionally biased region" description="Low complexity" evidence="7">
    <location>
        <begin position="750"/>
        <end position="765"/>
    </location>
</feature>
<dbReference type="InterPro" id="IPR027417">
    <property type="entry name" value="P-loop_NTPase"/>
</dbReference>
<feature type="compositionally biased region" description="Low complexity" evidence="7">
    <location>
        <begin position="859"/>
        <end position="874"/>
    </location>
</feature>
<dbReference type="AlphaFoldDB" id="L7FG21"/>
<dbReference type="GO" id="GO:0005829">
    <property type="term" value="C:cytosol"/>
    <property type="evidence" value="ECO:0007669"/>
    <property type="project" value="TreeGrafter"/>
</dbReference>
<dbReference type="PROSITE" id="PS00039">
    <property type="entry name" value="DEAD_ATP_HELICASE"/>
    <property type="match status" value="1"/>
</dbReference>